<feature type="domain" description="C2H2-type" evidence="1">
    <location>
        <begin position="72"/>
        <end position="99"/>
    </location>
</feature>
<dbReference type="RefSeq" id="WP_132113820.1">
    <property type="nucleotide sequence ID" value="NZ_SMJU01000001.1"/>
</dbReference>
<organism evidence="2 3">
    <name type="scientific">Arundinibacter roseus</name>
    <dbReference type="NCBI Taxonomy" id="2070510"/>
    <lineage>
        <taxon>Bacteria</taxon>
        <taxon>Pseudomonadati</taxon>
        <taxon>Bacteroidota</taxon>
        <taxon>Cytophagia</taxon>
        <taxon>Cytophagales</taxon>
        <taxon>Spirosomataceae</taxon>
        <taxon>Arundinibacter</taxon>
    </lineage>
</organism>
<comment type="caution">
    <text evidence="2">The sequence shown here is derived from an EMBL/GenBank/DDBJ whole genome shotgun (WGS) entry which is preliminary data.</text>
</comment>
<dbReference type="PROSITE" id="PS50157">
    <property type="entry name" value="ZINC_FINGER_C2H2_2"/>
    <property type="match status" value="1"/>
</dbReference>
<reference evidence="2 3" key="1">
    <citation type="submission" date="2019-02" db="EMBL/GenBank/DDBJ databases">
        <title>Arundinibacter roseus gen. nov., sp. nov., a new member of the family Cytophagaceae.</title>
        <authorList>
            <person name="Szuroczki S."/>
            <person name="Khayer B."/>
            <person name="Sproer C."/>
            <person name="Toumi M."/>
            <person name="Szabo A."/>
            <person name="Felfoldi T."/>
            <person name="Schumann P."/>
            <person name="Toth E."/>
        </authorList>
    </citation>
    <scope>NUCLEOTIDE SEQUENCE [LARGE SCALE GENOMIC DNA]</scope>
    <source>
        <strain evidence="2 3">DMA-k-7a</strain>
    </source>
</reference>
<keyword evidence="3" id="KW-1185">Reference proteome</keyword>
<dbReference type="EMBL" id="SMJU01000001">
    <property type="protein sequence ID" value="TDB69080.1"/>
    <property type="molecule type" value="Genomic_DNA"/>
</dbReference>
<proteinExistence type="predicted"/>
<protein>
    <recommendedName>
        <fullName evidence="1">C2H2-type domain-containing protein</fullName>
    </recommendedName>
</protein>
<name>A0A4R4KL70_9BACT</name>
<evidence type="ECO:0000313" key="3">
    <source>
        <dbReference type="Proteomes" id="UP000295706"/>
    </source>
</evidence>
<dbReference type="Proteomes" id="UP000295706">
    <property type="component" value="Unassembled WGS sequence"/>
</dbReference>
<evidence type="ECO:0000259" key="1">
    <source>
        <dbReference type="PROSITE" id="PS50157"/>
    </source>
</evidence>
<dbReference type="AlphaFoldDB" id="A0A4R4KL70"/>
<sequence length="106" mass="11674">MSKVYRFQRIEQAYSRALANPDNQSIQRDCLSSVFRDAQLVGITLSELVSFFQNKEVSPPAESSHFIDSPIFKCPVCSRGFKTQAALSAHGPARCAQKKKGGVSHA</sequence>
<dbReference type="OrthoDB" id="971592at2"/>
<gene>
    <name evidence="2" type="ORF">EZE20_01730</name>
</gene>
<dbReference type="InterPro" id="IPR013087">
    <property type="entry name" value="Znf_C2H2_type"/>
</dbReference>
<accession>A0A4R4KL70</accession>
<evidence type="ECO:0000313" key="2">
    <source>
        <dbReference type="EMBL" id="TDB69080.1"/>
    </source>
</evidence>